<dbReference type="PANTHER" id="PTHR32308">
    <property type="entry name" value="LYASE BETA SUBUNIT, PUTATIVE (AFU_ORTHOLOGUE AFUA_4G13030)-RELATED"/>
    <property type="match status" value="1"/>
</dbReference>
<keyword evidence="3" id="KW-0460">Magnesium</keyword>
<protein>
    <submittedName>
        <fullName evidence="6">Putative citrate lyase beta subunit</fullName>
    </submittedName>
</protein>
<dbReference type="Proteomes" id="UP000266152">
    <property type="component" value="Unassembled WGS sequence"/>
</dbReference>
<dbReference type="Gene3D" id="3.20.20.60">
    <property type="entry name" value="Phosphoenolpyruvate-binding domains"/>
    <property type="match status" value="1"/>
</dbReference>
<proteinExistence type="predicted"/>
<organism evidence="6 7">
    <name type="scientific">Fusarium sporotrichioides</name>
    <dbReference type="NCBI Taxonomy" id="5514"/>
    <lineage>
        <taxon>Eukaryota</taxon>
        <taxon>Fungi</taxon>
        <taxon>Dikarya</taxon>
        <taxon>Ascomycota</taxon>
        <taxon>Pezizomycotina</taxon>
        <taxon>Sordariomycetes</taxon>
        <taxon>Hypocreomycetidae</taxon>
        <taxon>Hypocreales</taxon>
        <taxon>Nectriaceae</taxon>
        <taxon>Fusarium</taxon>
    </lineage>
</organism>
<dbReference type="GO" id="GO:0000287">
    <property type="term" value="F:magnesium ion binding"/>
    <property type="evidence" value="ECO:0007669"/>
    <property type="project" value="TreeGrafter"/>
</dbReference>
<dbReference type="PANTHER" id="PTHR32308:SF0">
    <property type="entry name" value="HPCH_HPAI ALDOLASE_CITRATE LYASE DOMAIN-CONTAINING PROTEIN"/>
    <property type="match status" value="1"/>
</dbReference>
<dbReference type="GO" id="GO:0016829">
    <property type="term" value="F:lyase activity"/>
    <property type="evidence" value="ECO:0007669"/>
    <property type="project" value="UniProtKB-KW"/>
</dbReference>
<feature type="region of interest" description="Disordered" evidence="4">
    <location>
        <begin position="72"/>
        <end position="91"/>
    </location>
</feature>
<dbReference type="SUPFAM" id="SSF51621">
    <property type="entry name" value="Phosphoenolpyruvate/pyruvate domain"/>
    <property type="match status" value="1"/>
</dbReference>
<gene>
    <name evidence="6" type="ORF">FSPOR_9094</name>
</gene>
<keyword evidence="7" id="KW-1185">Reference proteome</keyword>
<comment type="cofactor">
    <cofactor evidence="1">
        <name>Mg(2+)</name>
        <dbReference type="ChEBI" id="CHEBI:18420"/>
    </cofactor>
</comment>
<dbReference type="Pfam" id="PF03328">
    <property type="entry name" value="HpcH_HpaI"/>
    <property type="match status" value="1"/>
</dbReference>
<evidence type="ECO:0000313" key="6">
    <source>
        <dbReference type="EMBL" id="RGP62707.1"/>
    </source>
</evidence>
<dbReference type="GO" id="GO:0006107">
    <property type="term" value="P:oxaloacetate metabolic process"/>
    <property type="evidence" value="ECO:0007669"/>
    <property type="project" value="TreeGrafter"/>
</dbReference>
<name>A0A395RRF6_FUSSP</name>
<dbReference type="InterPro" id="IPR040442">
    <property type="entry name" value="Pyrv_kinase-like_dom_sf"/>
</dbReference>
<evidence type="ECO:0000259" key="5">
    <source>
        <dbReference type="Pfam" id="PF03328"/>
    </source>
</evidence>
<dbReference type="InterPro" id="IPR005000">
    <property type="entry name" value="Aldolase/citrate-lyase_domain"/>
</dbReference>
<keyword evidence="2" id="KW-0479">Metal-binding</keyword>
<evidence type="ECO:0000256" key="1">
    <source>
        <dbReference type="ARBA" id="ARBA00001946"/>
    </source>
</evidence>
<reference evidence="6 7" key="1">
    <citation type="journal article" date="2018" name="PLoS Pathog.">
        <title>Evolution of structural diversity of trichothecenes, a family of toxins produced by plant pathogenic and entomopathogenic fungi.</title>
        <authorList>
            <person name="Proctor R.H."/>
            <person name="McCormick S.P."/>
            <person name="Kim H.S."/>
            <person name="Cardoza R.E."/>
            <person name="Stanley A.M."/>
            <person name="Lindo L."/>
            <person name="Kelly A."/>
            <person name="Brown D.W."/>
            <person name="Lee T."/>
            <person name="Vaughan M.M."/>
            <person name="Alexander N.J."/>
            <person name="Busman M."/>
            <person name="Gutierrez S."/>
        </authorList>
    </citation>
    <scope>NUCLEOTIDE SEQUENCE [LARGE SCALE GENOMIC DNA]</scope>
    <source>
        <strain evidence="6 7">NRRL 3299</strain>
    </source>
</reference>
<evidence type="ECO:0000256" key="4">
    <source>
        <dbReference type="SAM" id="MobiDB-lite"/>
    </source>
</evidence>
<evidence type="ECO:0000256" key="3">
    <source>
        <dbReference type="ARBA" id="ARBA00022842"/>
    </source>
</evidence>
<evidence type="ECO:0000256" key="2">
    <source>
        <dbReference type="ARBA" id="ARBA00022723"/>
    </source>
</evidence>
<accession>A0A395RRF6</accession>
<feature type="domain" description="HpcH/HpaI aldolase/citrate lyase" evidence="5">
    <location>
        <begin position="2"/>
        <end position="99"/>
    </location>
</feature>
<comment type="caution">
    <text evidence="6">The sequence shown here is derived from an EMBL/GenBank/DDBJ whole genome shotgun (WGS) entry which is preliminary data.</text>
</comment>
<dbReference type="STRING" id="5514.A0A395RRF6"/>
<keyword evidence="6" id="KW-0456">Lyase</keyword>
<sequence length="186" mass="20095">MGLPNVSDICRTGRTLGLAGLGFAAEDFMASVGLSKLADRREVLLARSTIVNACRTYNIPSIIDMVSANVSQTTDGKSSEDESRKGRSLGFTGKQAIHPSQVETIQPEFGPSSEEVQRAAQVYVGDIDSQEQGKGVWNLNGQMIDAPVVKTALSLLDRASVCGIDVDNRISKVRLDAWERRLNSLL</sequence>
<dbReference type="EMBL" id="PXOF01000143">
    <property type="protein sequence ID" value="RGP62707.1"/>
    <property type="molecule type" value="Genomic_DNA"/>
</dbReference>
<dbReference type="InterPro" id="IPR015813">
    <property type="entry name" value="Pyrv/PenolPyrv_kinase-like_dom"/>
</dbReference>
<dbReference type="AlphaFoldDB" id="A0A395RRF6"/>
<evidence type="ECO:0000313" key="7">
    <source>
        <dbReference type="Proteomes" id="UP000266152"/>
    </source>
</evidence>